<dbReference type="GO" id="GO:0016787">
    <property type="term" value="F:hydrolase activity"/>
    <property type="evidence" value="ECO:0007669"/>
    <property type="project" value="UniProtKB-KW"/>
</dbReference>
<evidence type="ECO:0000256" key="5">
    <source>
        <dbReference type="ARBA" id="ARBA00022722"/>
    </source>
</evidence>
<keyword evidence="5" id="KW-0540">Nuclease</keyword>
<dbReference type="PANTHER" id="PTHR13348">
    <property type="entry name" value="RIBONUCLEASE P SUBUNIT P29"/>
    <property type="match status" value="1"/>
</dbReference>
<dbReference type="AlphaFoldDB" id="A0A2U3EMP3"/>
<dbReference type="InterPro" id="IPR036980">
    <property type="entry name" value="RNase_P/MRP_Rpp29_sf"/>
</dbReference>
<accession>A0A2U3EMP3</accession>
<organism evidence="9 10">
    <name type="scientific">Purpureocillium lilacinum</name>
    <name type="common">Paecilomyces lilacinus</name>
    <dbReference type="NCBI Taxonomy" id="33203"/>
    <lineage>
        <taxon>Eukaryota</taxon>
        <taxon>Fungi</taxon>
        <taxon>Dikarya</taxon>
        <taxon>Ascomycota</taxon>
        <taxon>Pezizomycotina</taxon>
        <taxon>Sordariomycetes</taxon>
        <taxon>Hypocreomycetidae</taxon>
        <taxon>Hypocreales</taxon>
        <taxon>Ophiocordycipitaceae</taxon>
        <taxon>Purpureocillium</taxon>
    </lineage>
</organism>
<reference evidence="9 10" key="1">
    <citation type="journal article" date="2016" name="Front. Microbiol.">
        <title>Genome and transcriptome sequences reveal the specific parasitism of the nematophagous Purpureocillium lilacinum 36-1.</title>
        <authorList>
            <person name="Xie J."/>
            <person name="Li S."/>
            <person name="Mo C."/>
            <person name="Xiao X."/>
            <person name="Peng D."/>
            <person name="Wang G."/>
            <person name="Xiao Y."/>
        </authorList>
    </citation>
    <scope>NUCLEOTIDE SEQUENCE [LARGE SCALE GENOMIC DNA]</scope>
    <source>
        <strain evidence="9 10">36-1</strain>
    </source>
</reference>
<keyword evidence="4" id="KW-0819">tRNA processing</keyword>
<dbReference type="GO" id="GO:0004519">
    <property type="term" value="F:endonuclease activity"/>
    <property type="evidence" value="ECO:0007669"/>
    <property type="project" value="UniProtKB-KW"/>
</dbReference>
<dbReference type="SMART" id="SM00538">
    <property type="entry name" value="POP4"/>
    <property type="match status" value="1"/>
</dbReference>
<evidence type="ECO:0000256" key="7">
    <source>
        <dbReference type="ARBA" id="ARBA00022801"/>
    </source>
</evidence>
<comment type="caution">
    <text evidence="9">The sequence shown here is derived from an EMBL/GenBank/DDBJ whole genome shotgun (WGS) entry which is preliminary data.</text>
</comment>
<dbReference type="GO" id="GO:0001682">
    <property type="term" value="P:tRNA 5'-leader removal"/>
    <property type="evidence" value="ECO:0007669"/>
    <property type="project" value="InterPro"/>
</dbReference>
<dbReference type="Proteomes" id="UP000245956">
    <property type="component" value="Unassembled WGS sequence"/>
</dbReference>
<dbReference type="PANTHER" id="PTHR13348:SF0">
    <property type="entry name" value="RIBONUCLEASE P PROTEIN SUBUNIT P29"/>
    <property type="match status" value="1"/>
</dbReference>
<dbReference type="Pfam" id="PF01868">
    <property type="entry name" value="RNase_P-MRP_p29"/>
    <property type="match status" value="1"/>
</dbReference>
<feature type="compositionally biased region" description="Basic residues" evidence="8">
    <location>
        <begin position="201"/>
        <end position="213"/>
    </location>
</feature>
<keyword evidence="7" id="KW-0378">Hydrolase</keyword>
<evidence type="ECO:0000313" key="9">
    <source>
        <dbReference type="EMBL" id="PWI75775.1"/>
    </source>
</evidence>
<dbReference type="InterPro" id="IPR016848">
    <property type="entry name" value="RNase_P/MRP_Rpp29-subunit"/>
</dbReference>
<feature type="region of interest" description="Disordered" evidence="8">
    <location>
        <begin position="201"/>
        <end position="226"/>
    </location>
</feature>
<feature type="compositionally biased region" description="Basic and acidic residues" evidence="8">
    <location>
        <begin position="217"/>
        <end position="226"/>
    </location>
</feature>
<dbReference type="GO" id="GO:0000172">
    <property type="term" value="C:ribonuclease MRP complex"/>
    <property type="evidence" value="ECO:0007669"/>
    <property type="project" value="InterPro"/>
</dbReference>
<dbReference type="InterPro" id="IPR002730">
    <property type="entry name" value="Rpp29/RNP1"/>
</dbReference>
<keyword evidence="3" id="KW-0963">Cytoplasm</keyword>
<dbReference type="InterPro" id="IPR023534">
    <property type="entry name" value="Rof/RNase_P-like"/>
</dbReference>
<gene>
    <name evidence="9" type="ORF">PCL_06433</name>
</gene>
<proteinExistence type="inferred from homology"/>
<comment type="subcellular location">
    <subcellularLocation>
        <location evidence="1">Nucleus</location>
    </subcellularLocation>
</comment>
<evidence type="ECO:0000256" key="1">
    <source>
        <dbReference type="ARBA" id="ARBA00004123"/>
    </source>
</evidence>
<protein>
    <submittedName>
        <fullName evidence="9">Ribonuclease P/MRP, subunit p29</fullName>
    </submittedName>
</protein>
<evidence type="ECO:0000256" key="3">
    <source>
        <dbReference type="ARBA" id="ARBA00022490"/>
    </source>
</evidence>
<evidence type="ECO:0000256" key="2">
    <source>
        <dbReference type="ARBA" id="ARBA00006181"/>
    </source>
</evidence>
<dbReference type="HAMAP" id="MF_00754">
    <property type="entry name" value="RNase_P_1"/>
    <property type="match status" value="1"/>
</dbReference>
<keyword evidence="6" id="KW-0255">Endonuclease</keyword>
<evidence type="ECO:0000256" key="6">
    <source>
        <dbReference type="ARBA" id="ARBA00022759"/>
    </source>
</evidence>
<dbReference type="SUPFAM" id="SSF101744">
    <property type="entry name" value="Rof/RNase P subunit-like"/>
    <property type="match status" value="1"/>
</dbReference>
<evidence type="ECO:0000256" key="4">
    <source>
        <dbReference type="ARBA" id="ARBA00022694"/>
    </source>
</evidence>
<evidence type="ECO:0000256" key="8">
    <source>
        <dbReference type="SAM" id="MobiDB-lite"/>
    </source>
</evidence>
<evidence type="ECO:0000313" key="10">
    <source>
        <dbReference type="Proteomes" id="UP000245956"/>
    </source>
</evidence>
<sequence>MLWQEQYGITNGAAHERRVGAKTTGRMGADGGGGRGCRCHSTAHYSFEPRTCEALKRDWLGGRFRGTSTDWGGSASAPGVGRTTRKSNPRWRIAGQPKLAPFDCVSDHHRDHRHHHHRIFRPCSPFEASRRGAMATPAEQQQLAQQQKENAIATQNLLARAHSPDSADRIYADKIQHRTLHLRPSSPPPAVVNARAARRRAREAAKAKSKIRPKPLSSRERRQLGLHDIPRDGHKYEIYEPLNALWLGYAREVLGNDIFTGGPTAAAKLASAELHGALAEVVRSRCPGRVGIQGIVVRDRKFVLEIITRSRGLKVVPKEGTTFRIQVPATEAPGPEQQVEHKPFAFDVLGDQLMLRSADRANRKFKHHFLNNL</sequence>
<dbReference type="GO" id="GO:0006364">
    <property type="term" value="P:rRNA processing"/>
    <property type="evidence" value="ECO:0007669"/>
    <property type="project" value="TreeGrafter"/>
</dbReference>
<name>A0A2U3EMP3_PURLI</name>
<dbReference type="GO" id="GO:0005634">
    <property type="term" value="C:nucleus"/>
    <property type="evidence" value="ECO:0007669"/>
    <property type="project" value="UniProtKB-SubCell"/>
</dbReference>
<dbReference type="GO" id="GO:0033204">
    <property type="term" value="F:ribonuclease P RNA binding"/>
    <property type="evidence" value="ECO:0007669"/>
    <property type="project" value="InterPro"/>
</dbReference>
<comment type="similarity">
    <text evidence="2">Belongs to the eukaryotic/archaeal RNase P protein component 1 family.</text>
</comment>
<dbReference type="Gene3D" id="2.30.30.210">
    <property type="entry name" value="Ribonuclease P/MRP, subunit p29"/>
    <property type="match status" value="1"/>
</dbReference>
<dbReference type="InterPro" id="IPR023538">
    <property type="entry name" value="RNP1"/>
</dbReference>
<dbReference type="GO" id="GO:0030677">
    <property type="term" value="C:ribonuclease P complex"/>
    <property type="evidence" value="ECO:0007669"/>
    <property type="project" value="InterPro"/>
</dbReference>
<dbReference type="EMBL" id="LCWV01000002">
    <property type="protein sequence ID" value="PWI75775.1"/>
    <property type="molecule type" value="Genomic_DNA"/>
</dbReference>